<reference evidence="1" key="1">
    <citation type="journal article" date="2020" name="Stud. Mycol.">
        <title>101 Dothideomycetes genomes: a test case for predicting lifestyles and emergence of pathogens.</title>
        <authorList>
            <person name="Haridas S."/>
            <person name="Albert R."/>
            <person name="Binder M."/>
            <person name="Bloem J."/>
            <person name="Labutti K."/>
            <person name="Salamov A."/>
            <person name="Andreopoulos B."/>
            <person name="Baker S."/>
            <person name="Barry K."/>
            <person name="Bills G."/>
            <person name="Bluhm B."/>
            <person name="Cannon C."/>
            <person name="Castanera R."/>
            <person name="Culley D."/>
            <person name="Daum C."/>
            <person name="Ezra D."/>
            <person name="Gonzalez J."/>
            <person name="Henrissat B."/>
            <person name="Kuo A."/>
            <person name="Liang C."/>
            <person name="Lipzen A."/>
            <person name="Lutzoni F."/>
            <person name="Magnuson J."/>
            <person name="Mondo S."/>
            <person name="Nolan M."/>
            <person name="Ohm R."/>
            <person name="Pangilinan J."/>
            <person name="Park H.-J."/>
            <person name="Ramirez L."/>
            <person name="Alfaro M."/>
            <person name="Sun H."/>
            <person name="Tritt A."/>
            <person name="Yoshinaga Y."/>
            <person name="Zwiers L.-H."/>
            <person name="Turgeon B."/>
            <person name="Goodwin S."/>
            <person name="Spatafora J."/>
            <person name="Crous P."/>
            <person name="Grigoriev I."/>
        </authorList>
    </citation>
    <scope>NUCLEOTIDE SEQUENCE</scope>
    <source>
        <strain evidence="1">CBS 119687</strain>
    </source>
</reference>
<organism evidence="1 2">
    <name type="scientific">Dothidotthia symphoricarpi CBS 119687</name>
    <dbReference type="NCBI Taxonomy" id="1392245"/>
    <lineage>
        <taxon>Eukaryota</taxon>
        <taxon>Fungi</taxon>
        <taxon>Dikarya</taxon>
        <taxon>Ascomycota</taxon>
        <taxon>Pezizomycotina</taxon>
        <taxon>Dothideomycetes</taxon>
        <taxon>Pleosporomycetidae</taxon>
        <taxon>Pleosporales</taxon>
        <taxon>Dothidotthiaceae</taxon>
        <taxon>Dothidotthia</taxon>
    </lineage>
</organism>
<dbReference type="RefSeq" id="XP_033519737.1">
    <property type="nucleotide sequence ID" value="XM_033661908.1"/>
</dbReference>
<protein>
    <submittedName>
        <fullName evidence="1">Uncharacterized protein</fullName>
    </submittedName>
</protein>
<accession>A0A6A6A2B9</accession>
<dbReference type="GeneID" id="54402340"/>
<evidence type="ECO:0000313" key="1">
    <source>
        <dbReference type="EMBL" id="KAF2125345.1"/>
    </source>
</evidence>
<evidence type="ECO:0000313" key="2">
    <source>
        <dbReference type="Proteomes" id="UP000799771"/>
    </source>
</evidence>
<proteinExistence type="predicted"/>
<gene>
    <name evidence="1" type="ORF">P153DRAFT_111621</name>
</gene>
<dbReference type="AlphaFoldDB" id="A0A6A6A2B9"/>
<name>A0A6A6A2B9_9PLEO</name>
<keyword evidence="2" id="KW-1185">Reference proteome</keyword>
<dbReference type="EMBL" id="ML977516">
    <property type="protein sequence ID" value="KAF2125345.1"/>
    <property type="molecule type" value="Genomic_DNA"/>
</dbReference>
<sequence length="207" mass="23063">MTCPWFLFNRHRFFNSASRFSALLVQQLPLFALITLFRTCLDPLTLGIGNGQEVLTCKLGPHLQTGFYNLQQLALSSTGDTLAYDGLRRPDRFPRRFSKQCHSHRSLGNVPCQNQVAALRIVVDVVGKQSTTRGTCTPSARTHCVRSLADCSLSTSEVWDSIMMIDAVRDFSSCPISTKPSACSWPRMPRAPKSQLQPCTILKARSL</sequence>
<dbReference type="Proteomes" id="UP000799771">
    <property type="component" value="Unassembled WGS sequence"/>
</dbReference>